<comment type="similarity">
    <text evidence="1 4">Belongs to the short-chain dehydrogenases/reductases (SDR) family.</text>
</comment>
<feature type="transmembrane region" description="Helical" evidence="5">
    <location>
        <begin position="12"/>
        <end position="36"/>
    </location>
</feature>
<dbReference type="Gene3D" id="3.40.50.720">
    <property type="entry name" value="NAD(P)-binding Rossmann-like Domain"/>
    <property type="match status" value="1"/>
</dbReference>
<name>A0A7M7LMJ9_NASVI</name>
<dbReference type="PRINTS" id="PR00080">
    <property type="entry name" value="SDRFAMILY"/>
</dbReference>
<dbReference type="PANTHER" id="PTHR24322">
    <property type="entry name" value="PKSB"/>
    <property type="match status" value="1"/>
</dbReference>
<dbReference type="AlphaFoldDB" id="A0A7M7LMJ9"/>
<reference evidence="6" key="1">
    <citation type="submission" date="2021-01" db="UniProtKB">
        <authorList>
            <consortium name="EnsemblMetazoa"/>
        </authorList>
    </citation>
    <scope>IDENTIFICATION</scope>
</reference>
<keyword evidence="5" id="KW-1133">Transmembrane helix</keyword>
<dbReference type="InterPro" id="IPR002347">
    <property type="entry name" value="SDR_fam"/>
</dbReference>
<evidence type="ECO:0000256" key="2">
    <source>
        <dbReference type="ARBA" id="ARBA00023002"/>
    </source>
</evidence>
<dbReference type="OrthoDB" id="10253736at2759"/>
<dbReference type="PANTHER" id="PTHR24322:SF729">
    <property type="entry name" value="MIP05442P"/>
    <property type="match status" value="1"/>
</dbReference>
<keyword evidence="2" id="KW-0560">Oxidoreductase</keyword>
<gene>
    <name evidence="6" type="primary">100122990</name>
</gene>
<dbReference type="FunCoup" id="A0A7M7LMJ9">
    <property type="interactions" value="106"/>
</dbReference>
<dbReference type="CDD" id="cd05339">
    <property type="entry name" value="17beta-HSDXI-like_SDR_c"/>
    <property type="match status" value="1"/>
</dbReference>
<proteinExistence type="inferred from homology"/>
<keyword evidence="3" id="KW-0520">NAD</keyword>
<organism evidence="6 7">
    <name type="scientific">Nasonia vitripennis</name>
    <name type="common">Parasitic wasp</name>
    <dbReference type="NCBI Taxonomy" id="7425"/>
    <lineage>
        <taxon>Eukaryota</taxon>
        <taxon>Metazoa</taxon>
        <taxon>Ecdysozoa</taxon>
        <taxon>Arthropoda</taxon>
        <taxon>Hexapoda</taxon>
        <taxon>Insecta</taxon>
        <taxon>Pterygota</taxon>
        <taxon>Neoptera</taxon>
        <taxon>Endopterygota</taxon>
        <taxon>Hymenoptera</taxon>
        <taxon>Apocrita</taxon>
        <taxon>Proctotrupomorpha</taxon>
        <taxon>Chalcidoidea</taxon>
        <taxon>Pteromalidae</taxon>
        <taxon>Pteromalinae</taxon>
        <taxon>Nasonia</taxon>
    </lineage>
</organism>
<sequence length="315" mass="35502">MRITDLHEFFAVIYDLALFSVMAVIYFMESLILTFIPRRYRSKNLREEIALVTGAAGGIGRLIAQKLAARGCSVVVWDINKTGVEETARLIEEAGGKCWAYHCDITDREEVYKTAKAVKLDVGNVTILVNNAGYVYGTTLMEIPDEEIERTFKVNVISHYWTTKSFLKEMMRENHGHIVTIASVAGLLGTYNCTDYSATKFAAIGYHESLFTELKTHGYDGINTTLVCPYFINTGMFSGVKPRLRPMLEPDYVASEVVGAIATNQIYVVLPGIIRYVLPLKHILPSKMCWALMYHIIQGPQTMMMLKNRGMEKIK</sequence>
<dbReference type="Proteomes" id="UP000002358">
    <property type="component" value="Chromosome 5"/>
</dbReference>
<evidence type="ECO:0000313" key="6">
    <source>
        <dbReference type="EnsemblMetazoa" id="XP_001606597"/>
    </source>
</evidence>
<dbReference type="GO" id="GO:0016616">
    <property type="term" value="F:oxidoreductase activity, acting on the CH-OH group of donors, NAD or NADP as acceptor"/>
    <property type="evidence" value="ECO:0007669"/>
    <property type="project" value="TreeGrafter"/>
</dbReference>
<keyword evidence="5" id="KW-0472">Membrane</keyword>
<dbReference type="FunFam" id="3.40.50.720:FF:000202">
    <property type="entry name" value="Short-chain dehydrogenase/reductase family 16C member 6"/>
    <property type="match status" value="1"/>
</dbReference>
<evidence type="ECO:0000256" key="4">
    <source>
        <dbReference type="RuleBase" id="RU000363"/>
    </source>
</evidence>
<dbReference type="Pfam" id="PF00106">
    <property type="entry name" value="adh_short"/>
    <property type="match status" value="1"/>
</dbReference>
<evidence type="ECO:0000256" key="3">
    <source>
        <dbReference type="ARBA" id="ARBA00023027"/>
    </source>
</evidence>
<keyword evidence="7" id="KW-1185">Reference proteome</keyword>
<dbReference type="OMA" id="DQIQMSL"/>
<evidence type="ECO:0000313" key="7">
    <source>
        <dbReference type="Proteomes" id="UP000002358"/>
    </source>
</evidence>
<evidence type="ECO:0000256" key="1">
    <source>
        <dbReference type="ARBA" id="ARBA00006484"/>
    </source>
</evidence>
<evidence type="ECO:0000256" key="5">
    <source>
        <dbReference type="SAM" id="Phobius"/>
    </source>
</evidence>
<dbReference type="PRINTS" id="PR00081">
    <property type="entry name" value="GDHRDH"/>
</dbReference>
<dbReference type="EnsemblMetazoa" id="XM_001606547">
    <property type="protein sequence ID" value="XP_001606597"/>
    <property type="gene ID" value="LOC100122990"/>
</dbReference>
<dbReference type="GO" id="GO:0005811">
    <property type="term" value="C:lipid droplet"/>
    <property type="evidence" value="ECO:0007669"/>
    <property type="project" value="TreeGrafter"/>
</dbReference>
<accession>A0A7M7LMJ9</accession>
<dbReference type="SMR" id="A0A7M7LMJ9"/>
<dbReference type="KEGG" id="nvi:100122990"/>
<keyword evidence="5" id="KW-0812">Transmembrane</keyword>
<dbReference type="InParanoid" id="A0A7M7LMJ9"/>
<dbReference type="SUPFAM" id="SSF51735">
    <property type="entry name" value="NAD(P)-binding Rossmann-fold domains"/>
    <property type="match status" value="1"/>
</dbReference>
<dbReference type="InterPro" id="IPR036291">
    <property type="entry name" value="NAD(P)-bd_dom_sf"/>
</dbReference>
<protein>
    <submittedName>
        <fullName evidence="6">Uncharacterized protein</fullName>
    </submittedName>
</protein>